<dbReference type="SUPFAM" id="SSF48403">
    <property type="entry name" value="Ankyrin repeat"/>
    <property type="match status" value="1"/>
</dbReference>
<sequence>MTFYLPLEIDRVIIFDVLFIYEEFPIKGDKTLAQRISPMLDKFYKSSTDVLTVSNNDIISSKETALILEQIFMNNMIKITFQSIEVLESIASYFEIEKLKIKILEFREKQSKFYHFFINNTEIENLMSFLSTIKELNEDNNEVILKKCEEFNISDSTYINALINISINSPKNIDKCIIDHAKRVNLKRYGFLEKFINRASTIFINNRQTMFLIHQLFEEKLLHFLDFDDDFLFPPLFIDFIPPSKINNISGYDYFDKNDLQKHKELIKKGENPDNLIQAIKNDNVELLQQYIASRKLDINTFIKASIYDRSIVSGYSINSLRGYAAFYGAIKCFKFLLVNQISDDFLSPMLAVHGGNLEIIHICVQRGVPMGNSLKEAIKTHNNDIICWSYENGYYNREDLSSSFWNSCFTYFNFGCLSYFLNNYIEYEEFLYYAVKYNNIELVHILLKSNFFDINQFWFLFFLIEIFDDI</sequence>
<dbReference type="InterPro" id="IPR020683">
    <property type="entry name" value="DUF3447"/>
</dbReference>
<keyword evidence="3" id="KW-1185">Reference proteome</keyword>
<evidence type="ECO:0000313" key="3">
    <source>
        <dbReference type="Proteomes" id="UP000179807"/>
    </source>
</evidence>
<comment type="caution">
    <text evidence="2">The sequence shown here is derived from an EMBL/GenBank/DDBJ whole genome shotgun (WGS) entry which is preliminary data.</text>
</comment>
<dbReference type="Proteomes" id="UP000179807">
    <property type="component" value="Unassembled WGS sequence"/>
</dbReference>
<gene>
    <name evidence="2" type="ORF">TRFO_02969</name>
</gene>
<dbReference type="Gene3D" id="1.25.40.20">
    <property type="entry name" value="Ankyrin repeat-containing domain"/>
    <property type="match status" value="1"/>
</dbReference>
<dbReference type="VEuPathDB" id="TrichDB:TRFO_02969"/>
<dbReference type="PANTHER" id="PTHR24159">
    <property type="match status" value="1"/>
</dbReference>
<reference evidence="2" key="1">
    <citation type="submission" date="2016-10" db="EMBL/GenBank/DDBJ databases">
        <authorList>
            <person name="Benchimol M."/>
            <person name="Almeida L.G."/>
            <person name="Vasconcelos A.T."/>
            <person name="Perreira-Neves A."/>
            <person name="Rosa I.A."/>
            <person name="Tasca T."/>
            <person name="Bogo M.R."/>
            <person name="de Souza W."/>
        </authorList>
    </citation>
    <scope>NUCLEOTIDE SEQUENCE [LARGE SCALE GENOMIC DNA]</scope>
    <source>
        <strain evidence="2">K</strain>
    </source>
</reference>
<dbReference type="Pfam" id="PF11929">
    <property type="entry name" value="DUF3447"/>
    <property type="match status" value="1"/>
</dbReference>
<dbReference type="GeneID" id="94825722"/>
<protein>
    <recommendedName>
        <fullName evidence="1">DUF3447 domain-containing protein</fullName>
    </recommendedName>
</protein>
<proteinExistence type="predicted"/>
<accession>A0A1J4KV08</accession>
<dbReference type="EMBL" id="MLAK01000325">
    <property type="protein sequence ID" value="OHT14720.1"/>
    <property type="molecule type" value="Genomic_DNA"/>
</dbReference>
<name>A0A1J4KV08_9EUKA</name>
<evidence type="ECO:0000313" key="2">
    <source>
        <dbReference type="EMBL" id="OHT14720.1"/>
    </source>
</evidence>
<feature type="domain" description="DUF3447" evidence="1">
    <location>
        <begin position="351"/>
        <end position="418"/>
    </location>
</feature>
<dbReference type="RefSeq" id="XP_068367856.1">
    <property type="nucleotide sequence ID" value="XM_068491018.1"/>
</dbReference>
<dbReference type="AlphaFoldDB" id="A0A1J4KV08"/>
<evidence type="ECO:0000259" key="1">
    <source>
        <dbReference type="Pfam" id="PF11929"/>
    </source>
</evidence>
<dbReference type="PANTHER" id="PTHR24159:SF5">
    <property type="entry name" value="ANK_REP_REGION DOMAIN-CONTAINING PROTEIN"/>
    <property type="match status" value="1"/>
</dbReference>
<organism evidence="2 3">
    <name type="scientific">Tritrichomonas foetus</name>
    <dbReference type="NCBI Taxonomy" id="1144522"/>
    <lineage>
        <taxon>Eukaryota</taxon>
        <taxon>Metamonada</taxon>
        <taxon>Parabasalia</taxon>
        <taxon>Tritrichomonadida</taxon>
        <taxon>Tritrichomonadidae</taxon>
        <taxon>Tritrichomonas</taxon>
    </lineage>
</organism>
<dbReference type="InterPro" id="IPR036770">
    <property type="entry name" value="Ankyrin_rpt-contain_sf"/>
</dbReference>